<reference evidence="2" key="2">
    <citation type="submission" date="2015-04" db="UniProtKB">
        <authorList>
            <consortium name="EnsemblPlants"/>
        </authorList>
    </citation>
    <scope>IDENTIFICATION</scope>
</reference>
<feature type="region of interest" description="Disordered" evidence="1">
    <location>
        <begin position="152"/>
        <end position="171"/>
    </location>
</feature>
<proteinExistence type="predicted"/>
<evidence type="ECO:0000313" key="3">
    <source>
        <dbReference type="Proteomes" id="UP000026961"/>
    </source>
</evidence>
<organism evidence="2">
    <name type="scientific">Oryza glumipatula</name>
    <dbReference type="NCBI Taxonomy" id="40148"/>
    <lineage>
        <taxon>Eukaryota</taxon>
        <taxon>Viridiplantae</taxon>
        <taxon>Streptophyta</taxon>
        <taxon>Embryophyta</taxon>
        <taxon>Tracheophyta</taxon>
        <taxon>Spermatophyta</taxon>
        <taxon>Magnoliopsida</taxon>
        <taxon>Liliopsida</taxon>
        <taxon>Poales</taxon>
        <taxon>Poaceae</taxon>
        <taxon>BOP clade</taxon>
        <taxon>Oryzoideae</taxon>
        <taxon>Oryzeae</taxon>
        <taxon>Oryzinae</taxon>
        <taxon>Oryza</taxon>
    </lineage>
</organism>
<accession>A0A0D9Y501</accession>
<dbReference type="Proteomes" id="UP000026961">
    <property type="component" value="Chromosome 1"/>
</dbReference>
<evidence type="ECO:0000256" key="1">
    <source>
        <dbReference type="SAM" id="MobiDB-lite"/>
    </source>
</evidence>
<protein>
    <submittedName>
        <fullName evidence="2">Uncharacterized protein</fullName>
    </submittedName>
</protein>
<dbReference type="Gramene" id="OGLUM01G07750.1">
    <property type="protein sequence ID" value="OGLUM01G07750.1"/>
    <property type="gene ID" value="OGLUM01G07750"/>
</dbReference>
<dbReference type="AlphaFoldDB" id="A0A0D9Y501"/>
<evidence type="ECO:0000313" key="2">
    <source>
        <dbReference type="EnsemblPlants" id="OGLUM01G07750.1"/>
    </source>
</evidence>
<reference evidence="2" key="3">
    <citation type="submission" date="2018-05" db="EMBL/GenBank/DDBJ databases">
        <title>OgluRS3 (Oryza glumaepatula Reference Sequence Version 3).</title>
        <authorList>
            <person name="Zhang J."/>
            <person name="Kudrna D."/>
            <person name="Lee S."/>
            <person name="Talag J."/>
            <person name="Welchert J."/>
            <person name="Wing R.A."/>
        </authorList>
    </citation>
    <scope>NUCLEOTIDE SEQUENCE [LARGE SCALE GENOMIC DNA]</scope>
</reference>
<sequence length="237" mass="25984">MATSNNVYEKYYTKVEFKLCAASNEQTGRPAGADGGRQRFWITTTLSVSTLAAATAIHSGAVSPVPLRVCPSLVVCIGEHLLDREHGMRCRICNSVARCVLPWKASPANLIDHNAQRFQHIRGRGGVRTLDRTLNDACGMPDLLAQDGGRRLSARSPAGMTSTRIATSRSGSVTTRRPAQFILLSSAVGKDLQRLGEEEKGHPWSLEGEEMSIALEMMEAEREMDKRRSRRWMGSGA</sequence>
<dbReference type="EnsemblPlants" id="OGLUM01G07750.1">
    <property type="protein sequence ID" value="OGLUM01G07750.1"/>
    <property type="gene ID" value="OGLUM01G07750"/>
</dbReference>
<dbReference type="HOGENOM" id="CLU_1172240_0_0_1"/>
<feature type="compositionally biased region" description="Polar residues" evidence="1">
    <location>
        <begin position="159"/>
        <end position="171"/>
    </location>
</feature>
<reference evidence="2" key="1">
    <citation type="submission" date="2013-08" db="EMBL/GenBank/DDBJ databases">
        <title>Oryza genome evolution.</title>
        <authorList>
            <person name="Wing R.A."/>
            <person name="Panaud O."/>
            <person name="Oliveira A.C."/>
        </authorList>
    </citation>
    <scope>NUCLEOTIDE SEQUENCE</scope>
</reference>
<keyword evidence="3" id="KW-1185">Reference proteome</keyword>
<name>A0A0D9Y501_9ORYZ</name>